<feature type="region of interest" description="Disordered" evidence="1">
    <location>
        <begin position="39"/>
        <end position="67"/>
    </location>
</feature>
<dbReference type="GO" id="GO:0016829">
    <property type="term" value="F:lyase activity"/>
    <property type="evidence" value="ECO:0007669"/>
    <property type="project" value="UniProtKB-KW"/>
</dbReference>
<dbReference type="Gene3D" id="2.60.120.200">
    <property type="match status" value="1"/>
</dbReference>
<reference evidence="3" key="1">
    <citation type="journal article" date="2019" name="Int. J. Syst. Evol. Microbiol.">
        <title>The Global Catalogue of Microorganisms (GCM) 10K type strain sequencing project: providing services to taxonomists for standard genome sequencing and annotation.</title>
        <authorList>
            <consortium name="The Broad Institute Genomics Platform"/>
            <consortium name="The Broad Institute Genome Sequencing Center for Infectious Disease"/>
            <person name="Wu L."/>
            <person name="Ma J."/>
        </authorList>
    </citation>
    <scope>NUCLEOTIDE SEQUENCE [LARGE SCALE GENOMIC DNA]</scope>
    <source>
        <strain evidence="3">XZYJ18</strain>
    </source>
</reference>
<dbReference type="Pfam" id="PF14099">
    <property type="entry name" value="Polysacc_lyase"/>
    <property type="match status" value="1"/>
</dbReference>
<comment type="caution">
    <text evidence="2">The sequence shown here is derived from an EMBL/GenBank/DDBJ whole genome shotgun (WGS) entry which is preliminary data.</text>
</comment>
<keyword evidence="2" id="KW-0456">Lyase</keyword>
<dbReference type="InterPro" id="IPR025975">
    <property type="entry name" value="Polysacc_lyase"/>
</dbReference>
<evidence type="ECO:0000313" key="3">
    <source>
        <dbReference type="Proteomes" id="UP001596175"/>
    </source>
</evidence>
<name>A0ABV9ZNI9_9PSEU</name>
<accession>A0ABV9ZNI9</accession>
<dbReference type="Proteomes" id="UP001596175">
    <property type="component" value="Unassembled WGS sequence"/>
</dbReference>
<sequence length="287" mass="31818">MTTPHDPGGPPGYVLNWELPAHRQPFPGGTLPGWTREYDPEQYHQNPALPNEPQVRPAATEEEPVRAGSHSVRFQLYRGDKRINCGVRSELAGDYGSPGEERWYGFSVYFPETWLPDRAPESVTQWHQDSGAPTGSPPLGLITQDGKWHIGQRDWNSSSVGLNDAGLCALRQWTDWVFHVKWAPDERDGLLEIWKDGATVAPFVQGYRVHTTSEAATRHAIKIGVYKLAWNTAAFGDIPVGSDCGSREDDDSTQSRRVMYHDELRITDGTGNLEAVAPPGGRPPPVS</sequence>
<organism evidence="2 3">
    <name type="scientific">Actinomycetospora rhizophila</name>
    <dbReference type="NCBI Taxonomy" id="1416876"/>
    <lineage>
        <taxon>Bacteria</taxon>
        <taxon>Bacillati</taxon>
        <taxon>Actinomycetota</taxon>
        <taxon>Actinomycetes</taxon>
        <taxon>Pseudonocardiales</taxon>
        <taxon>Pseudonocardiaceae</taxon>
        <taxon>Actinomycetospora</taxon>
    </lineage>
</organism>
<protein>
    <submittedName>
        <fullName evidence="2">Polysaccharide lyase</fullName>
    </submittedName>
</protein>
<proteinExistence type="predicted"/>
<evidence type="ECO:0000256" key="1">
    <source>
        <dbReference type="SAM" id="MobiDB-lite"/>
    </source>
</evidence>
<dbReference type="RefSeq" id="WP_378025009.1">
    <property type="nucleotide sequence ID" value="NZ_JBHSKG010000030.1"/>
</dbReference>
<evidence type="ECO:0000313" key="2">
    <source>
        <dbReference type="EMBL" id="MFC5142924.1"/>
    </source>
</evidence>
<dbReference type="EMBL" id="JBHSKG010000030">
    <property type="protein sequence ID" value="MFC5142924.1"/>
    <property type="molecule type" value="Genomic_DNA"/>
</dbReference>
<keyword evidence="3" id="KW-1185">Reference proteome</keyword>
<gene>
    <name evidence="2" type="ORF">ACFPK1_32200</name>
</gene>